<dbReference type="Gene3D" id="3.40.30.10">
    <property type="entry name" value="Glutaredoxin"/>
    <property type="match status" value="1"/>
</dbReference>
<name>A0A1V9ZC73_ACHHY</name>
<dbReference type="PROSITE" id="PS50404">
    <property type="entry name" value="GST_NTER"/>
    <property type="match status" value="1"/>
</dbReference>
<dbReference type="InterPro" id="IPR040079">
    <property type="entry name" value="Glutathione_S-Trfase"/>
</dbReference>
<evidence type="ECO:0000259" key="2">
    <source>
        <dbReference type="PROSITE" id="PS50405"/>
    </source>
</evidence>
<evidence type="ECO:0000313" key="3">
    <source>
        <dbReference type="EMBL" id="OQR95588.1"/>
    </source>
</evidence>
<sequence>MTAPRVIKLTYFNLTGRAEIARLALHIGGIEFEDERLSRAVVAERKAILPYGQLPVLTVDGRVFAQSSAIARYAGALSGLYPTDPLAALQVDEVLEHAKDIFDTLVPTLREPDAAKRIAMRQELAERKVAPMCAALERRVAATKVFPGDFLLGSSLTLADLELYLTMGLVKSGWFEGLPTTLCDNHATWGGIAQSVARHPKVQSWNNRGKL</sequence>
<dbReference type="EMBL" id="JNBR01000261">
    <property type="protein sequence ID" value="OQR95588.1"/>
    <property type="molecule type" value="Genomic_DNA"/>
</dbReference>
<evidence type="ECO:0000259" key="1">
    <source>
        <dbReference type="PROSITE" id="PS50404"/>
    </source>
</evidence>
<dbReference type="CDD" id="cd03039">
    <property type="entry name" value="GST_N_Sigma_like"/>
    <property type="match status" value="1"/>
</dbReference>
<keyword evidence="3" id="KW-0808">Transferase</keyword>
<dbReference type="PANTHER" id="PTHR11571">
    <property type="entry name" value="GLUTATHIONE S-TRANSFERASE"/>
    <property type="match status" value="1"/>
</dbReference>
<keyword evidence="4" id="KW-1185">Reference proteome</keyword>
<feature type="domain" description="GST C-terminal" evidence="2">
    <location>
        <begin position="84"/>
        <end position="211"/>
    </location>
</feature>
<dbReference type="SUPFAM" id="SSF47616">
    <property type="entry name" value="GST C-terminal domain-like"/>
    <property type="match status" value="1"/>
</dbReference>
<dbReference type="Pfam" id="PF14497">
    <property type="entry name" value="GST_C_3"/>
    <property type="match status" value="1"/>
</dbReference>
<proteinExistence type="predicted"/>
<evidence type="ECO:0000313" key="4">
    <source>
        <dbReference type="Proteomes" id="UP000243579"/>
    </source>
</evidence>
<dbReference type="OrthoDB" id="420389at2759"/>
<protein>
    <submittedName>
        <fullName evidence="3">Glutathione S-transferase</fullName>
    </submittedName>
</protein>
<feature type="domain" description="GST N-terminal" evidence="1">
    <location>
        <begin position="5"/>
        <end position="82"/>
    </location>
</feature>
<dbReference type="GO" id="GO:0006749">
    <property type="term" value="P:glutathione metabolic process"/>
    <property type="evidence" value="ECO:0007669"/>
    <property type="project" value="TreeGrafter"/>
</dbReference>
<dbReference type="Gene3D" id="1.20.1050.10">
    <property type="match status" value="1"/>
</dbReference>
<dbReference type="Pfam" id="PF02798">
    <property type="entry name" value="GST_N"/>
    <property type="match status" value="1"/>
</dbReference>
<dbReference type="PANTHER" id="PTHR11571:SF252">
    <property type="entry name" value="GLUTATHIONE S-TRANSFERASE"/>
    <property type="match status" value="1"/>
</dbReference>
<dbReference type="PROSITE" id="PS50405">
    <property type="entry name" value="GST_CTER"/>
    <property type="match status" value="1"/>
</dbReference>
<dbReference type="SFLD" id="SFLDS00019">
    <property type="entry name" value="Glutathione_Transferase_(cytos"/>
    <property type="match status" value="1"/>
</dbReference>
<dbReference type="InterPro" id="IPR036282">
    <property type="entry name" value="Glutathione-S-Trfase_C_sf"/>
</dbReference>
<accession>A0A1V9ZC73</accession>
<dbReference type="Proteomes" id="UP000243579">
    <property type="component" value="Unassembled WGS sequence"/>
</dbReference>
<reference evidence="3 4" key="1">
    <citation type="journal article" date="2014" name="Genome Biol. Evol.">
        <title>The secreted proteins of Achlya hypogyna and Thraustotheca clavata identify the ancestral oomycete secretome and reveal gene acquisitions by horizontal gene transfer.</title>
        <authorList>
            <person name="Misner I."/>
            <person name="Blouin N."/>
            <person name="Leonard G."/>
            <person name="Richards T.A."/>
            <person name="Lane C.E."/>
        </authorList>
    </citation>
    <scope>NUCLEOTIDE SEQUENCE [LARGE SCALE GENOMIC DNA]</scope>
    <source>
        <strain evidence="3 4">ATCC 48635</strain>
    </source>
</reference>
<dbReference type="InterPro" id="IPR004046">
    <property type="entry name" value="GST_C"/>
</dbReference>
<dbReference type="InterPro" id="IPR010987">
    <property type="entry name" value="Glutathione-S-Trfase_C-like"/>
</dbReference>
<organism evidence="3 4">
    <name type="scientific">Achlya hypogyna</name>
    <name type="common">Oomycete</name>
    <name type="synonym">Protoachlya hypogyna</name>
    <dbReference type="NCBI Taxonomy" id="1202772"/>
    <lineage>
        <taxon>Eukaryota</taxon>
        <taxon>Sar</taxon>
        <taxon>Stramenopiles</taxon>
        <taxon>Oomycota</taxon>
        <taxon>Saprolegniomycetes</taxon>
        <taxon>Saprolegniales</taxon>
        <taxon>Achlyaceae</taxon>
        <taxon>Achlya</taxon>
    </lineage>
</organism>
<dbReference type="SUPFAM" id="SSF52833">
    <property type="entry name" value="Thioredoxin-like"/>
    <property type="match status" value="1"/>
</dbReference>
<dbReference type="InterPro" id="IPR004045">
    <property type="entry name" value="Glutathione_S-Trfase_N"/>
</dbReference>
<dbReference type="AlphaFoldDB" id="A0A1V9ZC73"/>
<comment type="caution">
    <text evidence="3">The sequence shown here is derived from an EMBL/GenBank/DDBJ whole genome shotgun (WGS) entry which is preliminary data.</text>
</comment>
<dbReference type="STRING" id="1202772.A0A1V9ZC73"/>
<dbReference type="GO" id="GO:0004364">
    <property type="term" value="F:glutathione transferase activity"/>
    <property type="evidence" value="ECO:0007669"/>
    <property type="project" value="TreeGrafter"/>
</dbReference>
<dbReference type="InterPro" id="IPR036249">
    <property type="entry name" value="Thioredoxin-like_sf"/>
</dbReference>
<dbReference type="InterPro" id="IPR050213">
    <property type="entry name" value="GST_superfamily"/>
</dbReference>
<gene>
    <name evidence="3" type="ORF">ACHHYP_00074</name>
</gene>